<dbReference type="Pfam" id="PF04573">
    <property type="entry name" value="SPC22"/>
    <property type="match status" value="1"/>
</dbReference>
<comment type="subcellular location">
    <subcellularLocation>
        <location evidence="1">Endoplasmic reticulum membrane</location>
        <topology evidence="1">Single-pass type II membrane protein</topology>
    </subcellularLocation>
</comment>
<dbReference type="GO" id="GO:0006465">
    <property type="term" value="P:signal peptide processing"/>
    <property type="evidence" value="ECO:0007669"/>
    <property type="project" value="UniProtKB-UniRule"/>
</dbReference>
<keyword evidence="7 9" id="KW-0472">Membrane</keyword>
<keyword evidence="4 9" id="KW-0256">Endoplasmic reticulum</keyword>
<dbReference type="InterPro" id="IPR007653">
    <property type="entry name" value="SPC3"/>
</dbReference>
<dbReference type="STRING" id="329046.A0A1Y2CSK4"/>
<evidence type="ECO:0000256" key="1">
    <source>
        <dbReference type="ARBA" id="ARBA00004648"/>
    </source>
</evidence>
<keyword evidence="5" id="KW-0735">Signal-anchor</keyword>
<evidence type="ECO:0000256" key="8">
    <source>
        <dbReference type="ARBA" id="ARBA00045670"/>
    </source>
</evidence>
<keyword evidence="3" id="KW-0812">Transmembrane</keyword>
<evidence type="ECO:0000256" key="7">
    <source>
        <dbReference type="ARBA" id="ARBA00023136"/>
    </source>
</evidence>
<comment type="caution">
    <text evidence="10">The sequence shown here is derived from an EMBL/GenBank/DDBJ whole genome shotgun (WGS) entry which is preliminary data.</text>
</comment>
<sequence>MAKASVKMGRLGYYYDQKKPMTEIATVHFDLNADLSPLFNWNTKQLFVQLVAEYKTESHNTNQVTIWDDIITSKEDAIIKIKKKKGKYVLSDITGKIAGQEANLTLHWDLMPYVGLLIHDKTDGKRIRLPSVEEKKKK</sequence>
<keyword evidence="6" id="KW-1133">Transmembrane helix</keyword>
<dbReference type="Proteomes" id="UP000193642">
    <property type="component" value="Unassembled WGS sequence"/>
</dbReference>
<dbReference type="PANTHER" id="PTHR12804:SF0">
    <property type="entry name" value="SIGNAL PEPTIDASE COMPLEX SUBUNIT 3"/>
    <property type="match status" value="1"/>
</dbReference>
<gene>
    <name evidence="10" type="ORF">BCR33DRAFT_713483</name>
</gene>
<dbReference type="PIRSF" id="PIRSF016089">
    <property type="entry name" value="SPC22"/>
    <property type="match status" value="1"/>
</dbReference>
<dbReference type="OrthoDB" id="10261524at2759"/>
<name>A0A1Y2CSK4_9FUNG</name>
<proteinExistence type="inferred from homology"/>
<comment type="similarity">
    <text evidence="2 9">Belongs to the SPCS3 family.</text>
</comment>
<evidence type="ECO:0000256" key="3">
    <source>
        <dbReference type="ARBA" id="ARBA00022692"/>
    </source>
</evidence>
<evidence type="ECO:0000256" key="4">
    <source>
        <dbReference type="ARBA" id="ARBA00022824"/>
    </source>
</evidence>
<evidence type="ECO:0000313" key="11">
    <source>
        <dbReference type="Proteomes" id="UP000193642"/>
    </source>
</evidence>
<evidence type="ECO:0000256" key="2">
    <source>
        <dbReference type="ARBA" id="ARBA00009289"/>
    </source>
</evidence>
<reference evidence="10 11" key="1">
    <citation type="submission" date="2016-07" db="EMBL/GenBank/DDBJ databases">
        <title>Pervasive Adenine N6-methylation of Active Genes in Fungi.</title>
        <authorList>
            <consortium name="DOE Joint Genome Institute"/>
            <person name="Mondo S.J."/>
            <person name="Dannebaum R.O."/>
            <person name="Kuo R.C."/>
            <person name="Labutti K."/>
            <person name="Haridas S."/>
            <person name="Kuo A."/>
            <person name="Salamov A."/>
            <person name="Ahrendt S.R."/>
            <person name="Lipzen A."/>
            <person name="Sullivan W."/>
            <person name="Andreopoulos W.B."/>
            <person name="Clum A."/>
            <person name="Lindquist E."/>
            <person name="Daum C."/>
            <person name="Ramamoorthy G.K."/>
            <person name="Gryganskyi A."/>
            <person name="Culley D."/>
            <person name="Magnuson J.K."/>
            <person name="James T.Y."/>
            <person name="O'Malley M.A."/>
            <person name="Stajich J.E."/>
            <person name="Spatafora J.W."/>
            <person name="Visel A."/>
            <person name="Grigoriev I.V."/>
        </authorList>
    </citation>
    <scope>NUCLEOTIDE SEQUENCE [LARGE SCALE GENOMIC DNA]</scope>
    <source>
        <strain evidence="10 11">JEL800</strain>
    </source>
</reference>
<evidence type="ECO:0000256" key="5">
    <source>
        <dbReference type="ARBA" id="ARBA00022968"/>
    </source>
</evidence>
<accession>A0A1Y2CSK4</accession>
<dbReference type="PANTHER" id="PTHR12804">
    <property type="entry name" value="MICROSOMAL SIGNAL PEPTIDASE 23 KD SUBUNIT SPC22/23"/>
    <property type="match status" value="1"/>
</dbReference>
<evidence type="ECO:0000256" key="9">
    <source>
        <dbReference type="PIRNR" id="PIRNR016089"/>
    </source>
</evidence>
<dbReference type="GO" id="GO:0005787">
    <property type="term" value="C:signal peptidase complex"/>
    <property type="evidence" value="ECO:0007669"/>
    <property type="project" value="UniProtKB-UniRule"/>
</dbReference>
<comment type="function">
    <text evidence="8">Essential component of the signal peptidase complex (SPC) which catalyzes the cleavage of N-terminal signal sequences from nascent proteins as they are translocated into the lumen of the endoplasmic reticulum. Essential for the SPC catalytic activity, possibly by stabilizing and positioning the active center of the complex close to the lumenal surface. Essential for viability.</text>
</comment>
<dbReference type="EMBL" id="MCGO01000008">
    <property type="protein sequence ID" value="ORY49876.1"/>
    <property type="molecule type" value="Genomic_DNA"/>
</dbReference>
<evidence type="ECO:0000313" key="10">
    <source>
        <dbReference type="EMBL" id="ORY49876.1"/>
    </source>
</evidence>
<organism evidence="10 11">
    <name type="scientific">Rhizoclosmatium globosum</name>
    <dbReference type="NCBI Taxonomy" id="329046"/>
    <lineage>
        <taxon>Eukaryota</taxon>
        <taxon>Fungi</taxon>
        <taxon>Fungi incertae sedis</taxon>
        <taxon>Chytridiomycota</taxon>
        <taxon>Chytridiomycota incertae sedis</taxon>
        <taxon>Chytridiomycetes</taxon>
        <taxon>Chytridiales</taxon>
        <taxon>Chytriomycetaceae</taxon>
        <taxon>Rhizoclosmatium</taxon>
    </lineage>
</organism>
<dbReference type="AlphaFoldDB" id="A0A1Y2CSK4"/>
<dbReference type="GO" id="GO:0045047">
    <property type="term" value="P:protein targeting to ER"/>
    <property type="evidence" value="ECO:0007669"/>
    <property type="project" value="EnsemblFungi"/>
</dbReference>
<evidence type="ECO:0000256" key="6">
    <source>
        <dbReference type="ARBA" id="ARBA00022989"/>
    </source>
</evidence>
<protein>
    <recommendedName>
        <fullName evidence="9">Signal peptidase subunit 3</fullName>
    </recommendedName>
</protein>
<keyword evidence="11" id="KW-1185">Reference proteome</keyword>